<evidence type="ECO:0000313" key="2">
    <source>
        <dbReference type="Proteomes" id="UP000494330"/>
    </source>
</evidence>
<accession>A0A6P2PWH1</accession>
<keyword evidence="2" id="KW-1185">Reference proteome</keyword>
<evidence type="ECO:0000313" key="1">
    <source>
        <dbReference type="EMBL" id="VWC11337.1"/>
    </source>
</evidence>
<dbReference type="EMBL" id="CABVQD010000022">
    <property type="protein sequence ID" value="VWC11337.1"/>
    <property type="molecule type" value="Genomic_DNA"/>
</dbReference>
<proteinExistence type="predicted"/>
<dbReference type="Proteomes" id="UP000494330">
    <property type="component" value="Unassembled WGS sequence"/>
</dbReference>
<gene>
    <name evidence="1" type="ORF">BPA30113_05239</name>
</gene>
<organism evidence="1 2">
    <name type="scientific">Burkholderia paludis</name>
    <dbReference type="NCBI Taxonomy" id="1506587"/>
    <lineage>
        <taxon>Bacteria</taxon>
        <taxon>Pseudomonadati</taxon>
        <taxon>Pseudomonadota</taxon>
        <taxon>Betaproteobacteria</taxon>
        <taxon>Burkholderiales</taxon>
        <taxon>Burkholderiaceae</taxon>
        <taxon>Burkholderia</taxon>
        <taxon>Burkholderia cepacia complex</taxon>
    </lineage>
</organism>
<reference evidence="1 2" key="1">
    <citation type="submission" date="2019-09" db="EMBL/GenBank/DDBJ databases">
        <authorList>
            <person name="Depoorter E."/>
        </authorList>
    </citation>
    <scope>NUCLEOTIDE SEQUENCE [LARGE SCALE GENOMIC DNA]</scope>
    <source>
        <strain evidence="1">LMG 30113</strain>
    </source>
</reference>
<dbReference type="AlphaFoldDB" id="A0A6P2PWH1"/>
<sequence>MKYGTCSNSLDHSGIRFESDRKHVVKSRRPAGRAPHWRGVFAIALLCALAACGDGDPGAAAGVAAARAAAPGSASTPVLHCASACH</sequence>
<name>A0A6P2PWH1_9BURK</name>
<protein>
    <submittedName>
        <fullName evidence="1">Uncharacterized protein</fullName>
    </submittedName>
</protein>